<dbReference type="PROSITE" id="PS50893">
    <property type="entry name" value="ABC_TRANSPORTER_2"/>
    <property type="match status" value="1"/>
</dbReference>
<dbReference type="InterPro" id="IPR011527">
    <property type="entry name" value="ABC1_TM_dom"/>
</dbReference>
<keyword evidence="7 10" id="KW-1133">Transmembrane helix</keyword>
<gene>
    <name evidence="13" type="ORF">SAMN02745751_01672</name>
</gene>
<keyword evidence="6 13" id="KW-0067">ATP-binding</keyword>
<proteinExistence type="predicted"/>
<evidence type="ECO:0000256" key="9">
    <source>
        <dbReference type="SAM" id="MobiDB-lite"/>
    </source>
</evidence>
<dbReference type="Pfam" id="PF00005">
    <property type="entry name" value="ABC_tran"/>
    <property type="match status" value="1"/>
</dbReference>
<dbReference type="InterPro" id="IPR017871">
    <property type="entry name" value="ABC_transporter-like_CS"/>
</dbReference>
<dbReference type="Gene3D" id="1.20.1560.10">
    <property type="entry name" value="ABC transporter type 1, transmembrane domain"/>
    <property type="match status" value="1"/>
</dbReference>
<dbReference type="Pfam" id="PF00664">
    <property type="entry name" value="ABC_membrane"/>
    <property type="match status" value="1"/>
</dbReference>
<reference evidence="13 14" key="1">
    <citation type="submission" date="2016-11" db="EMBL/GenBank/DDBJ databases">
        <authorList>
            <person name="Jaros S."/>
            <person name="Januszkiewicz K."/>
            <person name="Wedrychowicz H."/>
        </authorList>
    </citation>
    <scope>NUCLEOTIDE SEQUENCE [LARGE SCALE GENOMIC DNA]</scope>
    <source>
        <strain evidence="13 14">DSM 17477</strain>
    </source>
</reference>
<sequence length="616" mass="69336">MSDTAGMRGARGGFRMGAHSGPAAKANDTRATLHRIGQWLVPYRLQIIIVLIFAVLSSAFSIIGPKMLGKVTTKLIEGLLAYYYGTGLLTDFDYMRRIVFSLVILYIFSAIFAYIQGFIMTKVAMDVSYELRDAVSKKMHKLPLNYYDTKSRGDVLSRITNDIDLISQTLNQSLSQLVTSVATVIGIMIMMLSISFVMTLASLTIIPLSFGVIAYIFKHSQKFFKSQQRSIGELNGHVEETYSGHVVVKAFGCEEDAIRRFDKINESLYDSAWKSQFISGMMMPIMRIIGNLGYVLVSILGGYLAIKHVLELGDIQAFIQYVRNFTRPISQMATISNTLQSTIAASERVFEFLDEDNEVQEKDLIQEEPNFKGEVMFKNVSFGYLPDQTIIKDFSAVIEAGQKVAIVGPTGAGKTTIMKLLMRFYDIDSGQILLDGYDIYDFSRERLRNHFGMVLQDTWLYNASILENIRYGTFDATEEEVIEAAKAAHCDEFIRTLPHGYHMMMNEESSNISQGQKQLFTIARVILANPKVLILDEATSSVDTRTESLIQKTMTNVMKGRTSFVIAHRLSTIKDADVILVLKDGDIIEQGNHEELLAKKGFYEDLYNSQFAYEDD</sequence>
<dbReference type="PROSITE" id="PS00211">
    <property type="entry name" value="ABC_TRANSPORTER_1"/>
    <property type="match status" value="1"/>
</dbReference>
<evidence type="ECO:0000256" key="2">
    <source>
        <dbReference type="ARBA" id="ARBA00022448"/>
    </source>
</evidence>
<feature type="domain" description="ABC transmembrane type-1" evidence="12">
    <location>
        <begin position="48"/>
        <end position="341"/>
    </location>
</feature>
<dbReference type="PANTHER" id="PTHR43394">
    <property type="entry name" value="ATP-DEPENDENT PERMEASE MDL1, MITOCHONDRIAL"/>
    <property type="match status" value="1"/>
</dbReference>
<dbReference type="GO" id="GO:0016887">
    <property type="term" value="F:ATP hydrolysis activity"/>
    <property type="evidence" value="ECO:0007669"/>
    <property type="project" value="InterPro"/>
</dbReference>
<dbReference type="GO" id="GO:0005524">
    <property type="term" value="F:ATP binding"/>
    <property type="evidence" value="ECO:0007669"/>
    <property type="project" value="UniProtKB-KW"/>
</dbReference>
<feature type="transmembrane region" description="Helical" evidence="10">
    <location>
        <begin position="43"/>
        <end position="64"/>
    </location>
</feature>
<keyword evidence="4 10" id="KW-0812">Transmembrane</keyword>
<evidence type="ECO:0000256" key="6">
    <source>
        <dbReference type="ARBA" id="ARBA00022840"/>
    </source>
</evidence>
<dbReference type="RefSeq" id="WP_073049129.1">
    <property type="nucleotide sequence ID" value="NZ_FQZL01000010.1"/>
</dbReference>
<dbReference type="Proteomes" id="UP000184052">
    <property type="component" value="Unassembled WGS sequence"/>
</dbReference>
<keyword evidence="5" id="KW-0547">Nucleotide-binding</keyword>
<feature type="transmembrane region" description="Helical" evidence="10">
    <location>
        <begin position="288"/>
        <end position="306"/>
    </location>
</feature>
<evidence type="ECO:0000256" key="10">
    <source>
        <dbReference type="SAM" id="Phobius"/>
    </source>
</evidence>
<dbReference type="CDD" id="cd03254">
    <property type="entry name" value="ABCC_Glucan_exporter_like"/>
    <property type="match status" value="1"/>
</dbReference>
<keyword evidence="8 10" id="KW-0472">Membrane</keyword>
<keyword evidence="14" id="KW-1185">Reference proteome</keyword>
<evidence type="ECO:0000256" key="5">
    <source>
        <dbReference type="ARBA" id="ARBA00022741"/>
    </source>
</evidence>
<dbReference type="PROSITE" id="PS50929">
    <property type="entry name" value="ABC_TM1F"/>
    <property type="match status" value="1"/>
</dbReference>
<dbReference type="GO" id="GO:0005886">
    <property type="term" value="C:plasma membrane"/>
    <property type="evidence" value="ECO:0007669"/>
    <property type="project" value="UniProtKB-SubCell"/>
</dbReference>
<name>A0A1M6GAM5_9FIRM</name>
<organism evidence="13 14">
    <name type="scientific">Dethiosulfatibacter aminovorans DSM 17477</name>
    <dbReference type="NCBI Taxonomy" id="1121476"/>
    <lineage>
        <taxon>Bacteria</taxon>
        <taxon>Bacillati</taxon>
        <taxon>Bacillota</taxon>
        <taxon>Tissierellia</taxon>
        <taxon>Dethiosulfatibacter</taxon>
    </lineage>
</organism>
<feature type="region of interest" description="Disordered" evidence="9">
    <location>
        <begin position="1"/>
        <end position="24"/>
    </location>
</feature>
<evidence type="ECO:0000313" key="13">
    <source>
        <dbReference type="EMBL" id="SHJ06972.1"/>
    </source>
</evidence>
<evidence type="ECO:0000256" key="7">
    <source>
        <dbReference type="ARBA" id="ARBA00022989"/>
    </source>
</evidence>
<dbReference type="STRING" id="1121476.SAMN02745751_01672"/>
<dbReference type="InterPro" id="IPR003439">
    <property type="entry name" value="ABC_transporter-like_ATP-bd"/>
</dbReference>
<protein>
    <submittedName>
        <fullName evidence="13">ATP-binding cassette, subfamily B</fullName>
    </submittedName>
</protein>
<feature type="transmembrane region" description="Helical" evidence="10">
    <location>
        <begin position="98"/>
        <end position="119"/>
    </location>
</feature>
<dbReference type="FunFam" id="3.40.50.300:FF:000287">
    <property type="entry name" value="Multidrug ABC transporter ATP-binding protein"/>
    <property type="match status" value="1"/>
</dbReference>
<evidence type="ECO:0000256" key="8">
    <source>
        <dbReference type="ARBA" id="ARBA00023136"/>
    </source>
</evidence>
<evidence type="ECO:0000256" key="3">
    <source>
        <dbReference type="ARBA" id="ARBA00022475"/>
    </source>
</evidence>
<keyword evidence="2" id="KW-0813">Transport</keyword>
<feature type="transmembrane region" description="Helical" evidence="10">
    <location>
        <begin position="184"/>
        <end position="217"/>
    </location>
</feature>
<evidence type="ECO:0000259" key="11">
    <source>
        <dbReference type="PROSITE" id="PS50893"/>
    </source>
</evidence>
<comment type="subcellular location">
    <subcellularLocation>
        <location evidence="1">Cell membrane</location>
        <topology evidence="1">Multi-pass membrane protein</topology>
    </subcellularLocation>
</comment>
<dbReference type="GO" id="GO:0015421">
    <property type="term" value="F:ABC-type oligopeptide transporter activity"/>
    <property type="evidence" value="ECO:0007669"/>
    <property type="project" value="TreeGrafter"/>
</dbReference>
<dbReference type="OrthoDB" id="9762778at2"/>
<dbReference type="InterPro" id="IPR003593">
    <property type="entry name" value="AAA+_ATPase"/>
</dbReference>
<accession>A0A1M6GAM5</accession>
<dbReference type="SUPFAM" id="SSF90123">
    <property type="entry name" value="ABC transporter transmembrane region"/>
    <property type="match status" value="1"/>
</dbReference>
<dbReference type="AlphaFoldDB" id="A0A1M6GAM5"/>
<dbReference type="Gene3D" id="3.40.50.300">
    <property type="entry name" value="P-loop containing nucleotide triphosphate hydrolases"/>
    <property type="match status" value="1"/>
</dbReference>
<dbReference type="InterPro" id="IPR036640">
    <property type="entry name" value="ABC1_TM_sf"/>
</dbReference>
<dbReference type="FunFam" id="1.20.1560.10:FF:000011">
    <property type="entry name" value="Multidrug ABC transporter ATP-binding protein"/>
    <property type="match status" value="1"/>
</dbReference>
<keyword evidence="3" id="KW-1003">Cell membrane</keyword>
<dbReference type="CDD" id="cd18547">
    <property type="entry name" value="ABC_6TM_Tm288_like"/>
    <property type="match status" value="1"/>
</dbReference>
<feature type="domain" description="ABC transporter" evidence="11">
    <location>
        <begin position="375"/>
        <end position="609"/>
    </location>
</feature>
<dbReference type="EMBL" id="FQZL01000010">
    <property type="protein sequence ID" value="SHJ06972.1"/>
    <property type="molecule type" value="Genomic_DNA"/>
</dbReference>
<dbReference type="SMART" id="SM00382">
    <property type="entry name" value="AAA"/>
    <property type="match status" value="1"/>
</dbReference>
<evidence type="ECO:0000313" key="14">
    <source>
        <dbReference type="Proteomes" id="UP000184052"/>
    </source>
</evidence>
<evidence type="ECO:0000256" key="1">
    <source>
        <dbReference type="ARBA" id="ARBA00004651"/>
    </source>
</evidence>
<evidence type="ECO:0000259" key="12">
    <source>
        <dbReference type="PROSITE" id="PS50929"/>
    </source>
</evidence>
<evidence type="ECO:0000256" key="4">
    <source>
        <dbReference type="ARBA" id="ARBA00022692"/>
    </source>
</evidence>
<dbReference type="PANTHER" id="PTHR43394:SF1">
    <property type="entry name" value="ATP-BINDING CASSETTE SUB-FAMILY B MEMBER 10, MITOCHONDRIAL"/>
    <property type="match status" value="1"/>
</dbReference>
<dbReference type="InterPro" id="IPR027417">
    <property type="entry name" value="P-loop_NTPase"/>
</dbReference>
<dbReference type="SUPFAM" id="SSF52540">
    <property type="entry name" value="P-loop containing nucleoside triphosphate hydrolases"/>
    <property type="match status" value="1"/>
</dbReference>
<dbReference type="InterPro" id="IPR039421">
    <property type="entry name" value="Type_1_exporter"/>
</dbReference>